<dbReference type="AlphaFoldDB" id="A0A834SH05"/>
<proteinExistence type="predicted"/>
<sequence length="213" mass="24998">MRQSIMQRPGIRVNTMEYDHHSHRRNKHRNRPEKPQQQIKSEIQGSKTQRPKIVSSYHRRLHAAHRNVTTRCAYQIRRVNEVPQRLNEARETKEEADQELWLYLYDQPGFDTCLHDSFNPSSLVVVLKALGCGVRPMEISVKEKEMIRKHYQQPTRDQHQVQPLGFGYKHGSLQGMRDPSSSSFTYKFSFACGAYSHFVIEHLNATCHIYLPN</sequence>
<reference evidence="2" key="1">
    <citation type="submission" date="2020-09" db="EMBL/GenBank/DDBJ databases">
        <title>Genome-Enabled Discovery of Anthraquinone Biosynthesis in Senna tora.</title>
        <authorList>
            <person name="Kang S.-H."/>
            <person name="Pandey R.P."/>
            <person name="Lee C.-M."/>
            <person name="Sim J.-S."/>
            <person name="Jeong J.-T."/>
            <person name="Choi B.-S."/>
            <person name="Jung M."/>
            <person name="Ginzburg D."/>
            <person name="Zhao K."/>
            <person name="Won S.Y."/>
            <person name="Oh T.-J."/>
            <person name="Yu Y."/>
            <person name="Kim N.-H."/>
            <person name="Lee O.R."/>
            <person name="Lee T.-H."/>
            <person name="Bashyal P."/>
            <person name="Kim T.-S."/>
            <person name="Lee W.-H."/>
            <person name="Kawkins C."/>
            <person name="Kim C.-K."/>
            <person name="Kim J.S."/>
            <person name="Ahn B.O."/>
            <person name="Rhee S.Y."/>
            <person name="Sohng J.K."/>
        </authorList>
    </citation>
    <scope>NUCLEOTIDE SEQUENCE</scope>
    <source>
        <tissue evidence="2">Leaf</tissue>
    </source>
</reference>
<name>A0A834SH05_9FABA</name>
<feature type="region of interest" description="Disordered" evidence="1">
    <location>
        <begin position="1"/>
        <end position="51"/>
    </location>
</feature>
<protein>
    <submittedName>
        <fullName evidence="2">Uncharacterized protein</fullName>
    </submittedName>
</protein>
<accession>A0A834SH05</accession>
<dbReference type="EMBL" id="JAAIUW010000013">
    <property type="protein sequence ID" value="KAF7803397.1"/>
    <property type="molecule type" value="Genomic_DNA"/>
</dbReference>
<organism evidence="2 3">
    <name type="scientific">Senna tora</name>
    <dbReference type="NCBI Taxonomy" id="362788"/>
    <lineage>
        <taxon>Eukaryota</taxon>
        <taxon>Viridiplantae</taxon>
        <taxon>Streptophyta</taxon>
        <taxon>Embryophyta</taxon>
        <taxon>Tracheophyta</taxon>
        <taxon>Spermatophyta</taxon>
        <taxon>Magnoliopsida</taxon>
        <taxon>eudicotyledons</taxon>
        <taxon>Gunneridae</taxon>
        <taxon>Pentapetalae</taxon>
        <taxon>rosids</taxon>
        <taxon>fabids</taxon>
        <taxon>Fabales</taxon>
        <taxon>Fabaceae</taxon>
        <taxon>Caesalpinioideae</taxon>
        <taxon>Cassia clade</taxon>
        <taxon>Senna</taxon>
    </lineage>
</organism>
<keyword evidence="3" id="KW-1185">Reference proteome</keyword>
<evidence type="ECO:0000313" key="2">
    <source>
        <dbReference type="EMBL" id="KAF7803397.1"/>
    </source>
</evidence>
<comment type="caution">
    <text evidence="2">The sequence shown here is derived from an EMBL/GenBank/DDBJ whole genome shotgun (WGS) entry which is preliminary data.</text>
</comment>
<feature type="compositionally biased region" description="Basic residues" evidence="1">
    <location>
        <begin position="21"/>
        <end position="31"/>
    </location>
</feature>
<evidence type="ECO:0000313" key="3">
    <source>
        <dbReference type="Proteomes" id="UP000634136"/>
    </source>
</evidence>
<gene>
    <name evidence="2" type="ORF">G2W53_042508</name>
</gene>
<evidence type="ECO:0000256" key="1">
    <source>
        <dbReference type="SAM" id="MobiDB-lite"/>
    </source>
</evidence>
<dbReference type="Proteomes" id="UP000634136">
    <property type="component" value="Unassembled WGS sequence"/>
</dbReference>
<feature type="compositionally biased region" description="Polar residues" evidence="1">
    <location>
        <begin position="35"/>
        <end position="48"/>
    </location>
</feature>